<feature type="compositionally biased region" description="Low complexity" evidence="1">
    <location>
        <begin position="110"/>
        <end position="133"/>
    </location>
</feature>
<gene>
    <name evidence="2" type="ORF">ONB1V03_LOCUS17713</name>
</gene>
<dbReference type="EMBL" id="CAJPVJ010022550">
    <property type="protein sequence ID" value="CAG2178288.1"/>
    <property type="molecule type" value="Genomic_DNA"/>
</dbReference>
<feature type="region of interest" description="Disordered" evidence="1">
    <location>
        <begin position="95"/>
        <end position="135"/>
    </location>
</feature>
<evidence type="ECO:0000313" key="3">
    <source>
        <dbReference type="Proteomes" id="UP000728032"/>
    </source>
</evidence>
<evidence type="ECO:0000313" key="2">
    <source>
        <dbReference type="EMBL" id="CAD7661152.1"/>
    </source>
</evidence>
<evidence type="ECO:0000256" key="1">
    <source>
        <dbReference type="SAM" id="MobiDB-lite"/>
    </source>
</evidence>
<dbReference type="EMBL" id="OC937375">
    <property type="protein sequence ID" value="CAD7661152.1"/>
    <property type="molecule type" value="Genomic_DNA"/>
</dbReference>
<name>A0A7R9MJ12_9ACAR</name>
<feature type="non-terminal residue" evidence="2">
    <location>
        <position position="1"/>
    </location>
</feature>
<protein>
    <submittedName>
        <fullName evidence="2">Uncharacterized protein</fullName>
    </submittedName>
</protein>
<dbReference type="Proteomes" id="UP000728032">
    <property type="component" value="Unassembled WGS sequence"/>
</dbReference>
<sequence length="223" mass="25381">YLFDACLDFFDENVSYAFKTFDNQLVGGDILLDVISRETFGAPESDIYLLVEKWIHKYRIRSNQKAPEESLLLAAVKIARKTSAKSRDKAQDVIDIDVDSDSEDDDDMDYNSFSNSNSNSSDSTDSGSESDGSLTQKKVGKLKKLLEKRGLVPNDCVYYLLSTILYDNNKNVKKSAKKIFKLNHTHCHYHHNTTNTSRTDMCDIEVDDDIDLTYESDVEDEEL</sequence>
<dbReference type="AlphaFoldDB" id="A0A7R9MJ12"/>
<feature type="compositionally biased region" description="Acidic residues" evidence="1">
    <location>
        <begin position="95"/>
        <end position="109"/>
    </location>
</feature>
<reference evidence="2" key="1">
    <citation type="submission" date="2020-11" db="EMBL/GenBank/DDBJ databases">
        <authorList>
            <person name="Tran Van P."/>
        </authorList>
    </citation>
    <scope>NUCLEOTIDE SEQUENCE</scope>
</reference>
<organism evidence="2">
    <name type="scientific">Oppiella nova</name>
    <dbReference type="NCBI Taxonomy" id="334625"/>
    <lineage>
        <taxon>Eukaryota</taxon>
        <taxon>Metazoa</taxon>
        <taxon>Ecdysozoa</taxon>
        <taxon>Arthropoda</taxon>
        <taxon>Chelicerata</taxon>
        <taxon>Arachnida</taxon>
        <taxon>Acari</taxon>
        <taxon>Acariformes</taxon>
        <taxon>Sarcoptiformes</taxon>
        <taxon>Oribatida</taxon>
        <taxon>Brachypylina</taxon>
        <taxon>Oppioidea</taxon>
        <taxon>Oppiidae</taxon>
        <taxon>Oppiella</taxon>
    </lineage>
</organism>
<keyword evidence="3" id="KW-1185">Reference proteome</keyword>
<accession>A0A7R9MJ12</accession>
<proteinExistence type="predicted"/>